<dbReference type="Pfam" id="PF02128">
    <property type="entry name" value="Peptidase_M36"/>
    <property type="match status" value="1"/>
</dbReference>
<accession>A0A5C5WIA1</accession>
<feature type="domain" description="GEVED" evidence="11">
    <location>
        <begin position="917"/>
        <end position="990"/>
    </location>
</feature>
<dbReference type="GO" id="GO:0006508">
    <property type="term" value="P:proteolysis"/>
    <property type="evidence" value="ECO:0007669"/>
    <property type="project" value="UniProtKB-KW"/>
</dbReference>
<protein>
    <submittedName>
        <fullName evidence="12">Bacillopeptidase F</fullName>
        <ecNumber evidence="12">3.4.21.-</ecNumber>
    </submittedName>
</protein>
<keyword evidence="4" id="KW-0677">Repeat</keyword>
<proteinExistence type="predicted"/>
<dbReference type="SMART" id="SM00191">
    <property type="entry name" value="Int_alpha"/>
    <property type="match status" value="5"/>
</dbReference>
<dbReference type="PANTHER" id="PTHR36220">
    <property type="entry name" value="UNNAMED PRODUCT"/>
    <property type="match status" value="1"/>
</dbReference>
<dbReference type="InterPro" id="IPR045474">
    <property type="entry name" value="GEVED"/>
</dbReference>
<dbReference type="Proteomes" id="UP000316598">
    <property type="component" value="Unassembled WGS sequence"/>
</dbReference>
<keyword evidence="5 12" id="KW-0378">Hydrolase</keyword>
<evidence type="ECO:0000313" key="12">
    <source>
        <dbReference type="EMBL" id="TWT50458.1"/>
    </source>
</evidence>
<sequence>MNSARDRRFSRSLHSSRRSRQSPRIRLAAFETLEPRRLLAAEILDSIAGEPSLAAFESVIPGSNDRLTYSDVSYRGDRKEPAQAGIEILAIVQPDSEFRLVEVKHGIASSHARFEQVVDGIPVYGSFASVHLGRDGEVQTLHVDARPELASLKVETPKLDIENATAIAINKNGVITTRSPTTGNLVWYPAKDGGAMLAWETTITSSVPVGDFHTVVSADTGEVLFKENRAVFATGTGDVFLPNPYQTQGSGSGLADNSDANSAALSSQLVSVTLERLDAGTGLLKGEWVDLSTLNSSTLADVDADEATRVYEYDRDDPRFEQVVIYHAIDSIQAYIHSLGFDDDVGTPNGIRDFPTLANAHWDNDDQSFYSTADDAVHFGDGGVDDGEDADIIAHEYGHAIQHDQNSNWGGGEMGAMGEGFGDYLAASFYAGAGDSNYQSSDEACVGEWDATSYSGSNPPCLRRVDGNKMYPDDLVGQVHADGEIWSAALWEIRAALGALITDQLVLEHHFALPAGATMPIAAQAMLTADANLNGGVNQAVIRQVFLSRGILQATPAGIVSLDRDTYDVGDTLTIEVADTDLSGSGTVNVVVTTDAGDSETITLTESGGTFIGTIASTSGAIVQDNGSLEAAGEDVVTVTYSDADDGTGNPAVVDDSATFLEFDVVFNADFSNEIGDPDDEGFAISGSANQWELSTGRGSDTGHSSDDSFYFGSGEGATGGGSYANDQDGTITSPLIDLTQATIAELSFNHFLESEAGYDFASVSIVQAGTEHLIAKSGDGTLPIATSGFESLSLDISAYVGETIQVAFRFTSDFSITNEGWYVDDVVVRADVPVTENDFGDAPNVYPTTLQDNGAHHLAIGPLLGPSRDVEANGQPTLAADGDGADEDGVSFGLLRIGNVDAEVDIDLQGEPNAMLDAWIDFDSNGTWDASEQIFDSTQISNGLQTLTFAVPETALIGDTYARVRVSSAGDLEPTGFAPDGEVEDYLVTIADFFAKDDVATTIETAPVEISALANDQPSDQLQIVAATSPTNGTLIQNGDGTFTYQANPGFVGTDSFEYTVAFTNAELINPTPNGGDRYGYSVGIDGDYAIVGAYYDDPNGLSNAGTAFVYHRTSNSDWTQMAQLNGDLNSDDEQSYFGWSVAISGDTVVVGAQGDGDKGFRSGAAYIFDRNEGGTDNWGRVAKVYGDDTDKSDFFGRSIDIDSDTVVVGASIASPLGAASGSAYVFDRNQGGSNAWGQTKQLLGSTQAAGDRFGQSVSIDHDRVAVGAFRHDGAGTDSGAAYVFVRNRYGADNWGELSAIEAPDAAAADNFGYSVSIKGGSLAVGAPLDDEGGQNQVGSVYMLGQNTGGSNNWGQVTKLLASDATAGDRLGWSVDFDGTRVITGAPLADVFGDSSGRAYLFSKINGVWSQSRILSSDEVSLRDQYGIGVALDGNIALVGSWLDNRPHNNSGGAYSFDLRTDTARVWVNVDAASVKFNFSNIVLAKDESERNVAPELVVQSKDAWEPWSDRKRRGSALNSHSVDEVFTKFVQRSGRADPNVLLDEDNINAEALRDLGIAN</sequence>
<dbReference type="RefSeq" id="WP_165440691.1">
    <property type="nucleotide sequence ID" value="NZ_SJPI01000002.1"/>
</dbReference>
<keyword evidence="2" id="KW-0479">Metal-binding</keyword>
<name>A0A5C5WIA1_9BACT</name>
<keyword evidence="13" id="KW-1185">Reference proteome</keyword>
<keyword evidence="3" id="KW-0732">Signal</keyword>
<evidence type="ECO:0000256" key="1">
    <source>
        <dbReference type="ARBA" id="ARBA00022670"/>
    </source>
</evidence>
<reference evidence="12 13" key="1">
    <citation type="submission" date="2019-02" db="EMBL/GenBank/DDBJ databases">
        <title>Deep-cultivation of Planctomycetes and their phenomic and genomic characterization uncovers novel biology.</title>
        <authorList>
            <person name="Wiegand S."/>
            <person name="Jogler M."/>
            <person name="Boedeker C."/>
            <person name="Pinto D."/>
            <person name="Vollmers J."/>
            <person name="Rivas-Marin E."/>
            <person name="Kohn T."/>
            <person name="Peeters S.H."/>
            <person name="Heuer A."/>
            <person name="Rast P."/>
            <person name="Oberbeckmann S."/>
            <person name="Bunk B."/>
            <person name="Jeske O."/>
            <person name="Meyerdierks A."/>
            <person name="Storesund J.E."/>
            <person name="Kallscheuer N."/>
            <person name="Luecker S."/>
            <person name="Lage O.M."/>
            <person name="Pohl T."/>
            <person name="Merkel B.J."/>
            <person name="Hornburger P."/>
            <person name="Mueller R.-W."/>
            <person name="Bruemmer F."/>
            <person name="Labrenz M."/>
            <person name="Spormann A.M."/>
            <person name="Op Den Camp H."/>
            <person name="Overmann J."/>
            <person name="Amann R."/>
            <person name="Jetten M.S.M."/>
            <person name="Mascher T."/>
            <person name="Medema M.H."/>
            <person name="Devos D.P."/>
            <person name="Kaster A.-K."/>
            <person name="Ovreas L."/>
            <person name="Rohde M."/>
            <person name="Galperin M.Y."/>
            <person name="Jogler C."/>
        </authorList>
    </citation>
    <scope>NUCLEOTIDE SEQUENCE [LARGE SCALE GENOMIC DNA]</scope>
    <source>
        <strain evidence="12 13">Pla22</strain>
    </source>
</reference>
<gene>
    <name evidence="12" type="primary">bpr</name>
    <name evidence="12" type="ORF">Pla22_32010</name>
</gene>
<evidence type="ECO:0000256" key="2">
    <source>
        <dbReference type="ARBA" id="ARBA00022723"/>
    </source>
</evidence>
<dbReference type="Gene3D" id="2.130.10.130">
    <property type="entry name" value="Integrin alpha, N-terminal"/>
    <property type="match status" value="2"/>
</dbReference>
<evidence type="ECO:0000313" key="13">
    <source>
        <dbReference type="Proteomes" id="UP000316598"/>
    </source>
</evidence>
<dbReference type="InterPro" id="IPR027268">
    <property type="entry name" value="Peptidase_M4/M1_CTD_sf"/>
</dbReference>
<dbReference type="Gene3D" id="2.60.40.3440">
    <property type="match status" value="1"/>
</dbReference>
<evidence type="ECO:0000256" key="5">
    <source>
        <dbReference type="ARBA" id="ARBA00022801"/>
    </source>
</evidence>
<dbReference type="PANTHER" id="PTHR36220:SF1">
    <property type="entry name" value="GAMMA TUBULIN COMPLEX COMPONENT C-TERMINAL DOMAIN-CONTAINING PROTEIN"/>
    <property type="match status" value="1"/>
</dbReference>
<dbReference type="Gene3D" id="1.10.390.10">
    <property type="entry name" value="Neutral Protease Domain 2"/>
    <property type="match status" value="1"/>
</dbReference>
<evidence type="ECO:0000259" key="11">
    <source>
        <dbReference type="Pfam" id="PF20009"/>
    </source>
</evidence>
<feature type="region of interest" description="Disordered" evidence="9">
    <location>
        <begin position="1"/>
        <end position="20"/>
    </location>
</feature>
<dbReference type="GO" id="GO:0008270">
    <property type="term" value="F:zinc ion binding"/>
    <property type="evidence" value="ECO:0007669"/>
    <property type="project" value="InterPro"/>
</dbReference>
<evidence type="ECO:0000256" key="8">
    <source>
        <dbReference type="ARBA" id="ARBA00023180"/>
    </source>
</evidence>
<comment type="caution">
    <text evidence="12">The sequence shown here is derived from an EMBL/GenBank/DDBJ whole genome shotgun (WGS) entry which is preliminary data.</text>
</comment>
<keyword evidence="6" id="KW-0862">Zinc</keyword>
<keyword evidence="7" id="KW-0482">Metalloprotease</keyword>
<evidence type="ECO:0000256" key="7">
    <source>
        <dbReference type="ARBA" id="ARBA00023049"/>
    </source>
</evidence>
<keyword evidence="8" id="KW-0325">Glycoprotein</keyword>
<dbReference type="Pfam" id="PF14312">
    <property type="entry name" value="FG-GAP_2"/>
    <property type="match status" value="7"/>
</dbReference>
<dbReference type="Pfam" id="PF17963">
    <property type="entry name" value="Big_9"/>
    <property type="match status" value="1"/>
</dbReference>
<dbReference type="InterPro" id="IPR001842">
    <property type="entry name" value="Peptidase_M36"/>
</dbReference>
<feature type="domain" description="FTP" evidence="10">
    <location>
        <begin position="109"/>
        <end position="139"/>
    </location>
</feature>
<dbReference type="PROSITE" id="PS51470">
    <property type="entry name" value="FG_GAP"/>
    <property type="match status" value="2"/>
</dbReference>
<dbReference type="Pfam" id="PF20773">
    <property type="entry name" value="InhA-like_MAM"/>
    <property type="match status" value="1"/>
</dbReference>
<dbReference type="EC" id="3.4.21.-" evidence="12"/>
<dbReference type="EMBL" id="SJPI01000002">
    <property type="protein sequence ID" value="TWT50458.1"/>
    <property type="molecule type" value="Genomic_DNA"/>
</dbReference>
<evidence type="ECO:0000256" key="9">
    <source>
        <dbReference type="SAM" id="MobiDB-lite"/>
    </source>
</evidence>
<dbReference type="InterPro" id="IPR013519">
    <property type="entry name" value="Int_alpha_beta-p"/>
</dbReference>
<dbReference type="InterPro" id="IPR013517">
    <property type="entry name" value="FG-GAP"/>
</dbReference>
<evidence type="ECO:0000259" key="10">
    <source>
        <dbReference type="Pfam" id="PF07504"/>
    </source>
</evidence>
<dbReference type="InterPro" id="IPR011096">
    <property type="entry name" value="FTP_domain"/>
</dbReference>
<dbReference type="SUPFAM" id="SSF55486">
    <property type="entry name" value="Metalloproteases ('zincins'), catalytic domain"/>
    <property type="match status" value="1"/>
</dbReference>
<evidence type="ECO:0000256" key="3">
    <source>
        <dbReference type="ARBA" id="ARBA00022729"/>
    </source>
</evidence>
<dbReference type="GO" id="GO:0004222">
    <property type="term" value="F:metalloendopeptidase activity"/>
    <property type="evidence" value="ECO:0007669"/>
    <property type="project" value="InterPro"/>
</dbReference>
<organism evidence="12 13">
    <name type="scientific">Rubripirellula amarantea</name>
    <dbReference type="NCBI Taxonomy" id="2527999"/>
    <lineage>
        <taxon>Bacteria</taxon>
        <taxon>Pseudomonadati</taxon>
        <taxon>Planctomycetota</taxon>
        <taxon>Planctomycetia</taxon>
        <taxon>Pirellulales</taxon>
        <taxon>Pirellulaceae</taxon>
        <taxon>Rubripirellula</taxon>
    </lineage>
</organism>
<evidence type="ECO:0000256" key="6">
    <source>
        <dbReference type="ARBA" id="ARBA00022833"/>
    </source>
</evidence>
<evidence type="ECO:0000256" key="4">
    <source>
        <dbReference type="ARBA" id="ARBA00022737"/>
    </source>
</evidence>
<feature type="compositionally biased region" description="Basic residues" evidence="9">
    <location>
        <begin position="10"/>
        <end position="20"/>
    </location>
</feature>
<dbReference type="Pfam" id="PF07504">
    <property type="entry name" value="FTP"/>
    <property type="match status" value="1"/>
</dbReference>
<dbReference type="InterPro" id="IPR028994">
    <property type="entry name" value="Integrin_alpha_N"/>
</dbReference>
<dbReference type="Pfam" id="PF20009">
    <property type="entry name" value="GEVED"/>
    <property type="match status" value="1"/>
</dbReference>
<keyword evidence="1" id="KW-0645">Protease</keyword>
<dbReference type="GO" id="GO:0005615">
    <property type="term" value="C:extracellular space"/>
    <property type="evidence" value="ECO:0007669"/>
    <property type="project" value="InterPro"/>
</dbReference>